<dbReference type="NCBIfam" id="TIGR03696">
    <property type="entry name" value="Rhs_assc_core"/>
    <property type="match status" value="1"/>
</dbReference>
<organism evidence="5">
    <name type="scientific">uncultured Cytophagales bacterium</name>
    <dbReference type="NCBI Taxonomy" id="158755"/>
    <lineage>
        <taxon>Bacteria</taxon>
        <taxon>Pseudomonadati</taxon>
        <taxon>Bacteroidota</taxon>
        <taxon>Sphingobacteriia</taxon>
        <taxon>Sphingobacteriales</taxon>
        <taxon>environmental samples</taxon>
    </lineage>
</organism>
<name>A0A6J4HN13_9SPHI</name>
<dbReference type="InterPro" id="IPR022385">
    <property type="entry name" value="Rhs_assc_core"/>
</dbReference>
<dbReference type="PANTHER" id="PTHR32305:SF15">
    <property type="entry name" value="PROTEIN RHSA-RELATED"/>
    <property type="match status" value="1"/>
</dbReference>
<dbReference type="NCBIfam" id="TIGR01643">
    <property type="entry name" value="YD_repeat_2x"/>
    <property type="match status" value="10"/>
</dbReference>
<feature type="domain" description="DUF6531" evidence="3">
    <location>
        <begin position="221"/>
        <end position="295"/>
    </location>
</feature>
<dbReference type="InterPro" id="IPR031325">
    <property type="entry name" value="RHS_repeat"/>
</dbReference>
<dbReference type="InterPro" id="IPR045351">
    <property type="entry name" value="DUF6531"/>
</dbReference>
<dbReference type="EMBL" id="CADCTQ010000076">
    <property type="protein sequence ID" value="CAA9228861.1"/>
    <property type="molecule type" value="Genomic_DNA"/>
</dbReference>
<feature type="domain" description="RHS protein conserved region" evidence="2">
    <location>
        <begin position="1135"/>
        <end position="1168"/>
    </location>
</feature>
<reference evidence="5" key="1">
    <citation type="submission" date="2020-02" db="EMBL/GenBank/DDBJ databases">
        <authorList>
            <person name="Meier V. D."/>
        </authorList>
    </citation>
    <scope>NUCLEOTIDE SEQUENCE</scope>
    <source>
        <strain evidence="5">AVDCRST_MAG56</strain>
    </source>
</reference>
<evidence type="ECO:0000259" key="4">
    <source>
        <dbReference type="Pfam" id="PF25023"/>
    </source>
</evidence>
<dbReference type="InterPro" id="IPR056823">
    <property type="entry name" value="TEN-like_YD-shell"/>
</dbReference>
<feature type="domain" description="Teneurin-like YD-shell" evidence="4">
    <location>
        <begin position="978"/>
        <end position="1061"/>
    </location>
</feature>
<evidence type="ECO:0000259" key="2">
    <source>
        <dbReference type="Pfam" id="PF03527"/>
    </source>
</evidence>
<dbReference type="Pfam" id="PF25023">
    <property type="entry name" value="TEN_YD-shell"/>
    <property type="match status" value="1"/>
</dbReference>
<dbReference type="InterPro" id="IPR050708">
    <property type="entry name" value="T6SS_VgrG/RHS"/>
</dbReference>
<dbReference type="AlphaFoldDB" id="A0A6J4HN13"/>
<sequence length="1279" mass="141026">MNPAAKQFDIVMGVDIHLIQLPAPGPPVPIPHPFIGMVFDPMDFVPLLGATILVNGVPRAQAGTGAKDIPVHFPLGGTFIKPPGNEGEMFMGSTTVLAEDEPFTYMSLPVLSCHDIGMPPPPRPKNTDGSKTMMLPTSLVLPIPMGRPVLVGGPPTISLTGLAMKLGLAGLGKGLKKFREFQKGSDRMAGLSKKLRGLVDKTPLSPGAKDRLKSVVCTLTGHPVNVADGTVLTSVVDFELPGPIPLRWERFWFSDSTYGGPLGHGWFHPYDLALEVHPPEGAVVARLPEGRLAAFPLPEAGGRFFDRKEKLTLFNDGTGLCLRDGDLLTYRFRPDGVAAGATTVHALESIEDANGYAIRFSYGRGNVLSGITDSAGRELRVIPDERGRIAQIQAPHPELAGEWIVLQAYRYDEWGNLVEAADALGQPATYAYQGHLLTRETNRNGLSFYFQYHGDDEKARCFRTWGDGGIYDHKLRYYDGFTVVENSLGHRTTYSHEGGLVLKTVDPNGGVTLTTYNEYNELLSEKDPLGFGPAYEYDDRGNPVLTIAPDGATTQVSFNDLDLPVRAVDPVGGAWAWQYDEKGNLTERTDPLGRQTAYRYQGGLPVEITNPAGGKTVLGYDAQRNLKMLVTPDGLVSWWRYDALGRCTEAVDPKGNAQRRKFDGLGRVTEVQEPDGNVRRLRYDGEGNVIRATDAHHDVRFEYAGMDRLKARTEHGTRVEFRYDAEERLTGIVNEHGFAYRFALDANGEVVEEQGFDGLRRVYLRDAAGRVTQVQRPGGLTSRYAHDPAGRVLQIRHSDGTEERFAYREDGELTEAANAHLTVTLERDLLGRVVGERQGDVAVESAYDPLGLRTSVRSSLGADFGFVRNLMGDVSRVSAGAWGVGFRRDDLGRELEREFSGGLRSRWSRDRLGRPVKQETFTGGGFRERTRTYGWGLDDRLQQIDDSSRGLTRFGHDPLGNLAWSENPDGSVLYRMPDAVGNLFRTKERSDRKYGPAGQLLQAGGTRYDYDEEGNLVRKTEGNGKVWHYAWNAAGMLGRVVRPDGEAVSFTYDALGRRLSKTFRGRTTRWVWDGNTPLHEWTETPNLMGQQARQGAAGAATNGGSVPDGDLVTWLFEPESFAPLAKLVGGRSYGIVTDHLGTPLSMHGDTGEAVWSADLNCYGQVLNLRGKAEDCPFRYPGQYEDVETGLYYNRFRYYDAKEGMYVSQDPIRLVGGVRFYAFVNNPLVAVKNDAEGHVSIRPKNDPGDIKLKEWASKRGQPNDLTDQVKEAVVGKTKCP</sequence>
<dbReference type="PANTHER" id="PTHR32305">
    <property type="match status" value="1"/>
</dbReference>
<keyword evidence="1" id="KW-0677">Repeat</keyword>
<dbReference type="InterPro" id="IPR006530">
    <property type="entry name" value="YD"/>
</dbReference>
<evidence type="ECO:0000256" key="1">
    <source>
        <dbReference type="ARBA" id="ARBA00022737"/>
    </source>
</evidence>
<dbReference type="Gene3D" id="2.180.10.10">
    <property type="entry name" value="RHS repeat-associated core"/>
    <property type="match status" value="2"/>
</dbReference>
<proteinExistence type="predicted"/>
<accession>A0A6J4HN13</accession>
<protein>
    <submittedName>
        <fullName evidence="5">Rhs family protein</fullName>
    </submittedName>
</protein>
<dbReference type="Pfam" id="PF03527">
    <property type="entry name" value="RHS"/>
    <property type="match status" value="1"/>
</dbReference>
<dbReference type="Pfam" id="PF05593">
    <property type="entry name" value="RHS_repeat"/>
    <property type="match status" value="3"/>
</dbReference>
<dbReference type="CDD" id="cd14740">
    <property type="entry name" value="PAAR_4"/>
    <property type="match status" value="1"/>
</dbReference>
<evidence type="ECO:0000259" key="3">
    <source>
        <dbReference type="Pfam" id="PF20148"/>
    </source>
</evidence>
<evidence type="ECO:0000313" key="5">
    <source>
        <dbReference type="EMBL" id="CAA9228861.1"/>
    </source>
</evidence>
<dbReference type="Pfam" id="PF20148">
    <property type="entry name" value="DUF6531"/>
    <property type="match status" value="1"/>
</dbReference>
<gene>
    <name evidence="5" type="ORF">AVDCRST_MAG56-845</name>
</gene>
<dbReference type="InterPro" id="IPR001826">
    <property type="entry name" value="RHS"/>
</dbReference>